<protein>
    <recommendedName>
        <fullName evidence="3">Glycosyltransferase</fullName>
    </recommendedName>
</protein>
<dbReference type="InterPro" id="IPR029044">
    <property type="entry name" value="Nucleotide-diphossugar_trans"/>
</dbReference>
<proteinExistence type="predicted"/>
<dbReference type="AlphaFoldDB" id="L0H2E3"/>
<sequence length="262" mass="29004">MIQQIICTSNSDRVLLGNLLRSPLCNIPGLDPVLIRSGSSASARFSETVARSTRRGALAFVHQDVYLPCDWEVRVARQLASLPDDWGVVGVCGIDSEARVHSHLWSSGLGRVIGGPFEARQCVSLDEVVLILRAGCGIDFDPQMPGFHLYGADICRTALKIGRGVYAIDAPVIHNSMPVALLDSGYKKAYRYLQQKWADDLPLETCVVRVTRTIWPVWRFNLRQLRRGRLRRGGGTIVDPAAKAAELGFNHYVGERHRSSDL</sequence>
<keyword evidence="2" id="KW-1185">Reference proteome</keyword>
<evidence type="ECO:0008006" key="3">
    <source>
        <dbReference type="Google" id="ProtNLM"/>
    </source>
</evidence>
<dbReference type="STRING" id="765912.Thimo_3073"/>
<evidence type="ECO:0000313" key="1">
    <source>
        <dbReference type="EMBL" id="AGA91759.1"/>
    </source>
</evidence>
<name>L0H2E3_9GAMM</name>
<dbReference type="Gene3D" id="3.90.550.10">
    <property type="entry name" value="Spore Coat Polysaccharide Biosynthesis Protein SpsA, Chain A"/>
    <property type="match status" value="1"/>
</dbReference>
<dbReference type="eggNOG" id="COG1216">
    <property type="taxonomic scope" value="Bacteria"/>
</dbReference>
<reference evidence="1 2" key="1">
    <citation type="submission" date="2011-09" db="EMBL/GenBank/DDBJ databases">
        <title>Complete sequence of chromosome of Thioflavicoccus mobilis 8321.</title>
        <authorList>
            <consortium name="US DOE Joint Genome Institute"/>
            <person name="Lucas S."/>
            <person name="Han J."/>
            <person name="Lapidus A."/>
            <person name="Cheng J.-F."/>
            <person name="Goodwin L."/>
            <person name="Pitluck S."/>
            <person name="Peters L."/>
            <person name="Ovchinnikova G."/>
            <person name="Lu M."/>
            <person name="Detter J.C."/>
            <person name="Han C."/>
            <person name="Tapia R."/>
            <person name="Land M."/>
            <person name="Hauser L."/>
            <person name="Kyrpides N."/>
            <person name="Ivanova N."/>
            <person name="Pagani I."/>
            <person name="Vogl K."/>
            <person name="Liu Z."/>
            <person name="Imhoff J."/>
            <person name="Thiel V."/>
            <person name="Frigaard N.-U."/>
            <person name="Bryant D."/>
            <person name="Woyke T."/>
        </authorList>
    </citation>
    <scope>NUCLEOTIDE SEQUENCE [LARGE SCALE GENOMIC DNA]</scope>
    <source>
        <strain evidence="1 2">8321</strain>
    </source>
</reference>
<dbReference type="KEGG" id="tmb:Thimo_3073"/>
<accession>L0H2E3</accession>
<dbReference type="EMBL" id="CP003051">
    <property type="protein sequence ID" value="AGA91759.1"/>
    <property type="molecule type" value="Genomic_DNA"/>
</dbReference>
<gene>
    <name evidence="1" type="ORF">Thimo_3073</name>
</gene>
<dbReference type="HOGENOM" id="CLU_1068807_0_0_6"/>
<evidence type="ECO:0000313" key="2">
    <source>
        <dbReference type="Proteomes" id="UP000010816"/>
    </source>
</evidence>
<organism evidence="1 2">
    <name type="scientific">Thioflavicoccus mobilis 8321</name>
    <dbReference type="NCBI Taxonomy" id="765912"/>
    <lineage>
        <taxon>Bacteria</taxon>
        <taxon>Pseudomonadati</taxon>
        <taxon>Pseudomonadota</taxon>
        <taxon>Gammaproteobacteria</taxon>
        <taxon>Chromatiales</taxon>
        <taxon>Chromatiaceae</taxon>
        <taxon>Thioflavicoccus</taxon>
    </lineage>
</organism>
<dbReference type="Proteomes" id="UP000010816">
    <property type="component" value="Chromosome"/>
</dbReference>